<dbReference type="KEGG" id="csol:105366708"/>
<evidence type="ECO:0000256" key="3">
    <source>
        <dbReference type="ARBA" id="ARBA00008783"/>
    </source>
</evidence>
<name>A0AAJ6YST4_9HYME</name>
<feature type="transmembrane region" description="Helical" evidence="12">
    <location>
        <begin position="156"/>
        <end position="177"/>
    </location>
</feature>
<dbReference type="InterPro" id="IPR029409">
    <property type="entry name" value="TMEM237"/>
</dbReference>
<comment type="subcellular location">
    <subcellularLocation>
        <location evidence="1">Cell projection</location>
        <location evidence="1">Cilium</location>
    </subcellularLocation>
    <subcellularLocation>
        <location evidence="2">Membrane</location>
        <topology evidence="2">Multi-pass membrane protein</topology>
    </subcellularLocation>
</comment>
<evidence type="ECO:0000313" key="14">
    <source>
        <dbReference type="RefSeq" id="XP_011503543.1"/>
    </source>
</evidence>
<keyword evidence="6 12" id="KW-1133">Transmembrane helix</keyword>
<dbReference type="GO" id="GO:0016020">
    <property type="term" value="C:membrane"/>
    <property type="evidence" value="ECO:0007669"/>
    <property type="project" value="UniProtKB-SubCell"/>
</dbReference>
<dbReference type="PANTHER" id="PTHR28388:SF1">
    <property type="entry name" value="TRANSMEMBRANE PROTEIN 237"/>
    <property type="match status" value="1"/>
</dbReference>
<evidence type="ECO:0000256" key="6">
    <source>
        <dbReference type="ARBA" id="ARBA00022989"/>
    </source>
</evidence>
<feature type="region of interest" description="Disordered" evidence="11">
    <location>
        <begin position="1"/>
        <end position="20"/>
    </location>
</feature>
<reference evidence="14" key="1">
    <citation type="submission" date="2025-08" db="UniProtKB">
        <authorList>
            <consortium name="RefSeq"/>
        </authorList>
    </citation>
    <scope>IDENTIFICATION</scope>
</reference>
<accession>A0AAJ6YST4</accession>
<proteinExistence type="inferred from homology"/>
<evidence type="ECO:0000256" key="8">
    <source>
        <dbReference type="ARBA" id="ARBA00023136"/>
    </source>
</evidence>
<dbReference type="GO" id="GO:0060271">
    <property type="term" value="P:cilium assembly"/>
    <property type="evidence" value="ECO:0007669"/>
    <property type="project" value="TreeGrafter"/>
</dbReference>
<evidence type="ECO:0000256" key="4">
    <source>
        <dbReference type="ARBA" id="ARBA00022692"/>
    </source>
</evidence>
<gene>
    <name evidence="14" type="primary">LOC105366708</name>
</gene>
<keyword evidence="9" id="KW-0966">Cell projection</keyword>
<dbReference type="GeneID" id="105366708"/>
<evidence type="ECO:0000256" key="1">
    <source>
        <dbReference type="ARBA" id="ARBA00004138"/>
    </source>
</evidence>
<feature type="transmembrane region" description="Helical" evidence="12">
    <location>
        <begin position="198"/>
        <end position="217"/>
    </location>
</feature>
<evidence type="ECO:0000313" key="13">
    <source>
        <dbReference type="Proteomes" id="UP000695007"/>
    </source>
</evidence>
<protein>
    <submittedName>
        <fullName evidence="14">Uncharacterized protein LOC105366708</fullName>
    </submittedName>
</protein>
<dbReference type="GO" id="GO:0035869">
    <property type="term" value="C:ciliary transition zone"/>
    <property type="evidence" value="ECO:0007669"/>
    <property type="project" value="TreeGrafter"/>
</dbReference>
<evidence type="ECO:0000256" key="2">
    <source>
        <dbReference type="ARBA" id="ARBA00004141"/>
    </source>
</evidence>
<dbReference type="Proteomes" id="UP000695007">
    <property type="component" value="Unplaced"/>
</dbReference>
<evidence type="ECO:0000256" key="10">
    <source>
        <dbReference type="ARBA" id="ARBA00025631"/>
    </source>
</evidence>
<organism evidence="13 14">
    <name type="scientific">Ceratosolen solmsi marchali</name>
    <dbReference type="NCBI Taxonomy" id="326594"/>
    <lineage>
        <taxon>Eukaryota</taxon>
        <taxon>Metazoa</taxon>
        <taxon>Ecdysozoa</taxon>
        <taxon>Arthropoda</taxon>
        <taxon>Hexapoda</taxon>
        <taxon>Insecta</taxon>
        <taxon>Pterygota</taxon>
        <taxon>Neoptera</taxon>
        <taxon>Endopterygota</taxon>
        <taxon>Hymenoptera</taxon>
        <taxon>Apocrita</taxon>
        <taxon>Proctotrupomorpha</taxon>
        <taxon>Chalcidoidea</taxon>
        <taxon>Agaonidae</taxon>
        <taxon>Agaoninae</taxon>
        <taxon>Ceratosolen</taxon>
    </lineage>
</organism>
<dbReference type="RefSeq" id="XP_011503543.1">
    <property type="nucleotide sequence ID" value="XM_011505241.1"/>
</dbReference>
<keyword evidence="5" id="KW-0970">Cilium biogenesis/degradation</keyword>
<sequence length="301" mass="34943">MKSQKARNCSKYKRDSNKDGELSNQNITFISDGHLHMSDKKAKEFVKKPDNLLIEYVDPKPLPELTTNTIYVQGKNGFNAMKISNNTNNLSSKNFQDVHILRSNLSPVKIAIMFKKFGHSIGYIFQGLLGGIALLHFILMQTYFNDYNSFIHNYLLMLEIYSSIFSLFIAICIISIFDKFDFFHIGGKNFCTLIKQHMLSIISVPLYITVFLLHQIISKMDNELILLHYNSKNISYHLIQVHFNRNVEINILNLKTWQSITAVKDVLSIFGWILVSIDIRKNMLRAKLKILSYYEKLNIYP</sequence>
<dbReference type="AlphaFoldDB" id="A0AAJ6YST4"/>
<evidence type="ECO:0000256" key="7">
    <source>
        <dbReference type="ARBA" id="ARBA00023069"/>
    </source>
</evidence>
<feature type="transmembrane region" description="Helical" evidence="12">
    <location>
        <begin position="123"/>
        <end position="144"/>
    </location>
</feature>
<keyword evidence="4 12" id="KW-0812">Transmembrane</keyword>
<dbReference type="PANTHER" id="PTHR28388">
    <property type="entry name" value="TRANSMEMBRANE PROTEIN 237"/>
    <property type="match status" value="1"/>
</dbReference>
<keyword evidence="8 12" id="KW-0472">Membrane</keyword>
<evidence type="ECO:0000256" key="9">
    <source>
        <dbReference type="ARBA" id="ARBA00023273"/>
    </source>
</evidence>
<keyword evidence="7" id="KW-0969">Cilium</keyword>
<keyword evidence="13" id="KW-1185">Reference proteome</keyword>
<comment type="similarity">
    <text evidence="3">Belongs to the TMEM237 family.</text>
</comment>
<evidence type="ECO:0000256" key="5">
    <source>
        <dbReference type="ARBA" id="ARBA00022794"/>
    </source>
</evidence>
<feature type="compositionally biased region" description="Basic residues" evidence="11">
    <location>
        <begin position="1"/>
        <end position="11"/>
    </location>
</feature>
<dbReference type="Pfam" id="PF15383">
    <property type="entry name" value="TMEM237"/>
    <property type="match status" value="1"/>
</dbReference>
<evidence type="ECO:0000256" key="12">
    <source>
        <dbReference type="SAM" id="Phobius"/>
    </source>
</evidence>
<evidence type="ECO:0000256" key="11">
    <source>
        <dbReference type="SAM" id="MobiDB-lite"/>
    </source>
</evidence>
<comment type="function">
    <text evidence="10">Component of the transition zone in primary cilia. Required for ciliogenesis.</text>
</comment>